<dbReference type="EMBL" id="QKWP01002732">
    <property type="protein sequence ID" value="RIB02336.1"/>
    <property type="molecule type" value="Genomic_DNA"/>
</dbReference>
<organism evidence="2 3">
    <name type="scientific">Gigaspora rosea</name>
    <dbReference type="NCBI Taxonomy" id="44941"/>
    <lineage>
        <taxon>Eukaryota</taxon>
        <taxon>Fungi</taxon>
        <taxon>Fungi incertae sedis</taxon>
        <taxon>Mucoromycota</taxon>
        <taxon>Glomeromycotina</taxon>
        <taxon>Glomeromycetes</taxon>
        <taxon>Diversisporales</taxon>
        <taxon>Gigasporaceae</taxon>
        <taxon>Gigaspora</taxon>
    </lineage>
</organism>
<protein>
    <submittedName>
        <fullName evidence="2">Uncharacterized protein</fullName>
    </submittedName>
</protein>
<evidence type="ECO:0000313" key="2">
    <source>
        <dbReference type="EMBL" id="RIB02336.1"/>
    </source>
</evidence>
<gene>
    <name evidence="2" type="ORF">C2G38_2050150</name>
</gene>
<sequence>MTQYNTNMHIIKDPRNKQDSDEWDSDSSDEEIQDPENPSTKFNEQAVTLNSDEFTEKIDEIEKPLLIKLGRAKLEIITKIKYQLEFEEYPETSENGVACVYNVAGMDTEKVLEIFDLKNIQYAYKDGTTCKSVYCPFLNTKVYKETRTCCGIKICQFAASELVTMTHISVNFDDHLFKKIFEAIELSLDMNTLNVFAAAHKIPCGFVCSQTGIQCNGKPKLATHYQREDDTSVPTYFIGCKNFKNGERGHRYQNTSMQRFLKEVPFSELHLSLNNRSKIEHMIATKRHAEHPYRQDIMGVAHMLLKQKQNNDDNLYIRSIRFFDNGQYLILCGYKNQMKYLADSLYFKIDMSFKCVHGPINEWEVCAYVEKYQKKQDCGHSVEFQHIHGRGIGCILADEYYGQALDLDQY</sequence>
<feature type="compositionally biased region" description="Basic and acidic residues" evidence="1">
    <location>
        <begin position="10"/>
        <end position="20"/>
    </location>
</feature>
<feature type="region of interest" description="Disordered" evidence="1">
    <location>
        <begin position="1"/>
        <end position="44"/>
    </location>
</feature>
<dbReference type="AlphaFoldDB" id="A0A397U5K6"/>
<name>A0A397U5K6_9GLOM</name>
<accession>A0A397U5K6</accession>
<feature type="compositionally biased region" description="Acidic residues" evidence="1">
    <location>
        <begin position="21"/>
        <end position="34"/>
    </location>
</feature>
<dbReference type="Proteomes" id="UP000266673">
    <property type="component" value="Unassembled WGS sequence"/>
</dbReference>
<evidence type="ECO:0000256" key="1">
    <source>
        <dbReference type="SAM" id="MobiDB-lite"/>
    </source>
</evidence>
<evidence type="ECO:0000313" key="3">
    <source>
        <dbReference type="Proteomes" id="UP000266673"/>
    </source>
</evidence>
<keyword evidence="3" id="KW-1185">Reference proteome</keyword>
<proteinExistence type="predicted"/>
<reference evidence="2 3" key="1">
    <citation type="submission" date="2018-06" db="EMBL/GenBank/DDBJ databases">
        <title>Comparative genomics reveals the genomic features of Rhizophagus irregularis, R. cerebriforme, R. diaphanum and Gigaspora rosea, and their symbiotic lifestyle signature.</title>
        <authorList>
            <person name="Morin E."/>
            <person name="San Clemente H."/>
            <person name="Chen E.C.H."/>
            <person name="De La Providencia I."/>
            <person name="Hainaut M."/>
            <person name="Kuo A."/>
            <person name="Kohler A."/>
            <person name="Murat C."/>
            <person name="Tang N."/>
            <person name="Roy S."/>
            <person name="Loubradou J."/>
            <person name="Henrissat B."/>
            <person name="Grigoriev I.V."/>
            <person name="Corradi N."/>
            <person name="Roux C."/>
            <person name="Martin F.M."/>
        </authorList>
    </citation>
    <scope>NUCLEOTIDE SEQUENCE [LARGE SCALE GENOMIC DNA]</scope>
    <source>
        <strain evidence="2 3">DAOM 194757</strain>
    </source>
</reference>
<comment type="caution">
    <text evidence="2">The sequence shown here is derived from an EMBL/GenBank/DDBJ whole genome shotgun (WGS) entry which is preliminary data.</text>
</comment>
<dbReference type="OrthoDB" id="2402156at2759"/>